<accession>A0A4S8R193</accession>
<dbReference type="Proteomes" id="UP000308671">
    <property type="component" value="Unassembled WGS sequence"/>
</dbReference>
<sequence length="521" mass="58884">MSGRDKATVSLQEKKSTKDSMKKTDGFPIRSTRKSLQTSTSGGEVMDPKDTTIVDTVQNSTRNDITMKNNLGEEMKMDLDFGSMRSGPPSSDGESEEENRSEALYFNLKESNSGPFVLQEDNIGEDGEDEDTAMIHFKDQPSGDMYSSFARVRRDQEASTQLILPIDTEFEESVGNIQFSTKSPSLVQRSTVGSPGMSSQYYQNHSTYATMPPFINNIPNIMRQPTVLERSSSLSDLDNRYEFKHKEDLSYSMMTSRPPSRRREKNSIDKIIEEHNKKHAGKFGVTQAYSKLLAPKVIQKKSTKRKGHKYSGSLEGFMVKCEAQHIGPGSSEVYQEYQLDHDEPTQSWMFEEADSFQQVGQAQELSQSVNSIQHMDQTEQMPLDSTPFQHMGQETIGPLAHEVHQFNEHCQSLLSPQLINTQQPNNSFQQMGHTCCDWDSYSFNHILVLDVPHSPLFPERNLWAPRATDTPFNQSHDQFRMPVVQTQGFETQYYPTVRNGNFVAESPSSLHGFLGSERGSG</sequence>
<feature type="compositionally biased region" description="Polar residues" evidence="1">
    <location>
        <begin position="53"/>
        <end position="69"/>
    </location>
</feature>
<proteinExistence type="predicted"/>
<protein>
    <submittedName>
        <fullName evidence="2">Uncharacterized protein</fullName>
    </submittedName>
</protein>
<gene>
    <name evidence="2" type="ORF">BGAL_0107g00200</name>
</gene>
<evidence type="ECO:0000256" key="1">
    <source>
        <dbReference type="SAM" id="MobiDB-lite"/>
    </source>
</evidence>
<keyword evidence="3" id="KW-1185">Reference proteome</keyword>
<comment type="caution">
    <text evidence="2">The sequence shown here is derived from an EMBL/GenBank/DDBJ whole genome shotgun (WGS) entry which is preliminary data.</text>
</comment>
<evidence type="ECO:0000313" key="3">
    <source>
        <dbReference type="Proteomes" id="UP000308671"/>
    </source>
</evidence>
<dbReference type="EMBL" id="PQXL01000107">
    <property type="protein sequence ID" value="THV51547.1"/>
    <property type="molecule type" value="Genomic_DNA"/>
</dbReference>
<evidence type="ECO:0000313" key="2">
    <source>
        <dbReference type="EMBL" id="THV51547.1"/>
    </source>
</evidence>
<reference evidence="2 3" key="1">
    <citation type="submission" date="2017-12" db="EMBL/GenBank/DDBJ databases">
        <title>Comparative genomics of Botrytis spp.</title>
        <authorList>
            <person name="Valero-Jimenez C.A."/>
            <person name="Tapia P."/>
            <person name="Veloso J."/>
            <person name="Silva-Moreno E."/>
            <person name="Staats M."/>
            <person name="Valdes J.H."/>
            <person name="Van Kan J.A.L."/>
        </authorList>
    </citation>
    <scope>NUCLEOTIDE SEQUENCE [LARGE SCALE GENOMIC DNA]</scope>
    <source>
        <strain evidence="2 3">MUCL435</strain>
    </source>
</reference>
<feature type="compositionally biased region" description="Basic and acidic residues" evidence="1">
    <location>
        <begin position="1"/>
        <end position="25"/>
    </location>
</feature>
<organism evidence="2 3">
    <name type="scientific">Botrytis galanthina</name>
    <dbReference type="NCBI Taxonomy" id="278940"/>
    <lineage>
        <taxon>Eukaryota</taxon>
        <taxon>Fungi</taxon>
        <taxon>Dikarya</taxon>
        <taxon>Ascomycota</taxon>
        <taxon>Pezizomycotina</taxon>
        <taxon>Leotiomycetes</taxon>
        <taxon>Helotiales</taxon>
        <taxon>Sclerotiniaceae</taxon>
        <taxon>Botrytis</taxon>
    </lineage>
</organism>
<feature type="region of interest" description="Disordered" evidence="1">
    <location>
        <begin position="1"/>
        <end position="101"/>
    </location>
</feature>
<dbReference type="AlphaFoldDB" id="A0A4S8R193"/>
<name>A0A4S8R193_9HELO</name>
<dbReference type="OrthoDB" id="3548170at2759"/>